<dbReference type="RefSeq" id="WP_123534801.1">
    <property type="nucleotide sequence ID" value="NZ_MOBU01000017.1"/>
</dbReference>
<dbReference type="AlphaFoldDB" id="A0A423L5V2"/>
<dbReference type="InterPro" id="IPR029044">
    <property type="entry name" value="Nucleotide-diphossugar_trans"/>
</dbReference>
<dbReference type="InterPro" id="IPR050834">
    <property type="entry name" value="Glycosyltransf_2"/>
</dbReference>
<dbReference type="SUPFAM" id="SSF53448">
    <property type="entry name" value="Nucleotide-diphospho-sugar transferases"/>
    <property type="match status" value="1"/>
</dbReference>
<dbReference type="Pfam" id="PF13641">
    <property type="entry name" value="Glyco_tranf_2_3"/>
    <property type="match status" value="1"/>
</dbReference>
<name>A0A423L5V2_PSEFL</name>
<comment type="caution">
    <text evidence="1">The sequence shown here is derived from an EMBL/GenBank/DDBJ whole genome shotgun (WGS) entry which is preliminary data.</text>
</comment>
<dbReference type="GO" id="GO:0016740">
    <property type="term" value="F:transferase activity"/>
    <property type="evidence" value="ECO:0007669"/>
    <property type="project" value="UniProtKB-KW"/>
</dbReference>
<organism evidence="1 2">
    <name type="scientific">Pseudomonas fluorescens</name>
    <dbReference type="NCBI Taxonomy" id="294"/>
    <lineage>
        <taxon>Bacteria</taxon>
        <taxon>Pseudomonadati</taxon>
        <taxon>Pseudomonadota</taxon>
        <taxon>Gammaproteobacteria</taxon>
        <taxon>Pseudomonadales</taxon>
        <taxon>Pseudomonadaceae</taxon>
        <taxon>Pseudomonas</taxon>
    </lineage>
</organism>
<sequence>MPVRLPKVAVLLAAYNGIQWIEEQLASILCQSGVEVSIHISIDPSSDGTEAWCAAFAAKHSQIFLLPDAGKFGGASRNFFRLIRDVDFSPYDFIALADQDDIWHPDKLRRATCTIDSHHVDAYSSNVTAFWPDGRIHLLDKAQPQVAWDFLFEAAGPGCTYVFNNHFADALKTSVTNDWEKLQKVRLHDWYCYAFARSHGFRWFIDPVPTMDYRQHANNQVGANKGLSSLLARYKTIHDGWWFSQVRIIALLVGKGDHPFVQSRLQLKRCQLIRLSFDAWQCRRRLRDKVLFFFVCWMFAFSGNRSE</sequence>
<evidence type="ECO:0000313" key="2">
    <source>
        <dbReference type="Proteomes" id="UP000285757"/>
    </source>
</evidence>
<dbReference type="Proteomes" id="UP000285757">
    <property type="component" value="Unassembled WGS sequence"/>
</dbReference>
<gene>
    <name evidence="1" type="ORF">BK671_21080</name>
</gene>
<dbReference type="EMBL" id="MOBU01000017">
    <property type="protein sequence ID" value="RON63705.1"/>
    <property type="molecule type" value="Genomic_DNA"/>
</dbReference>
<reference evidence="1 2" key="1">
    <citation type="submission" date="2016-10" db="EMBL/GenBank/DDBJ databases">
        <title>Comparative genome analysis of multiple Pseudomonas spp. focuses on biocontrol and plant growth promoting traits.</title>
        <authorList>
            <person name="Tao X.-Y."/>
            <person name="Taylor C.G."/>
        </authorList>
    </citation>
    <scope>NUCLEOTIDE SEQUENCE [LARGE SCALE GENOMIC DNA]</scope>
    <source>
        <strain evidence="1 2">24D3</strain>
    </source>
</reference>
<dbReference type="PANTHER" id="PTHR43685:SF2">
    <property type="entry name" value="GLYCOSYLTRANSFERASE 2-LIKE DOMAIN-CONTAINING PROTEIN"/>
    <property type="match status" value="1"/>
</dbReference>
<keyword evidence="1" id="KW-0808">Transferase</keyword>
<evidence type="ECO:0000313" key="1">
    <source>
        <dbReference type="EMBL" id="RON63705.1"/>
    </source>
</evidence>
<proteinExistence type="predicted"/>
<dbReference type="PANTHER" id="PTHR43685">
    <property type="entry name" value="GLYCOSYLTRANSFERASE"/>
    <property type="match status" value="1"/>
</dbReference>
<accession>A0A423L5V2</accession>
<dbReference type="Gene3D" id="3.90.550.10">
    <property type="entry name" value="Spore Coat Polysaccharide Biosynthesis Protein SpsA, Chain A"/>
    <property type="match status" value="1"/>
</dbReference>
<protein>
    <submittedName>
        <fullName evidence="1">Glycosyl transferase</fullName>
    </submittedName>
</protein>